<evidence type="ECO:0000256" key="2">
    <source>
        <dbReference type="ARBA" id="ARBA00022980"/>
    </source>
</evidence>
<name>A0A523B9K7_9CREN</name>
<evidence type="ECO:0000313" key="7">
    <source>
        <dbReference type="Proteomes" id="UP000316080"/>
    </source>
</evidence>
<proteinExistence type="inferred from homology"/>
<dbReference type="GO" id="GO:0005840">
    <property type="term" value="C:ribosome"/>
    <property type="evidence" value="ECO:0007669"/>
    <property type="project" value="UniProtKB-KW"/>
</dbReference>
<dbReference type="InterPro" id="IPR036401">
    <property type="entry name" value="Ribosomal_eS17_sf"/>
</dbReference>
<keyword evidence="2 4" id="KW-0689">Ribosomal protein</keyword>
<dbReference type="PANTHER" id="PTHR10732">
    <property type="entry name" value="40S RIBOSOMAL PROTEIN S17"/>
    <property type="match status" value="1"/>
</dbReference>
<dbReference type="HAMAP" id="MF_00511">
    <property type="entry name" value="Ribosomal_eS17"/>
    <property type="match status" value="1"/>
</dbReference>
<dbReference type="InterPro" id="IPR001210">
    <property type="entry name" value="Ribosomal_eS17"/>
</dbReference>
<gene>
    <name evidence="4" type="primary">rps17e</name>
    <name evidence="6" type="ORF">DSO09_06645</name>
    <name evidence="5" type="ORF">EF809_02330</name>
</gene>
<evidence type="ECO:0000313" key="6">
    <source>
        <dbReference type="EMBL" id="TDA37628.1"/>
    </source>
</evidence>
<dbReference type="Proteomes" id="UP000317265">
    <property type="component" value="Unassembled WGS sequence"/>
</dbReference>
<dbReference type="EMBL" id="RXIH01000019">
    <property type="protein sequence ID" value="RZN56675.1"/>
    <property type="molecule type" value="Genomic_DNA"/>
</dbReference>
<reference evidence="5 7" key="2">
    <citation type="journal article" date="2019" name="Nat. Microbiol.">
        <title>Wide diversity of methane and short-chain alkane metabolisms in uncultured archaea.</title>
        <authorList>
            <person name="Borrel G."/>
            <person name="Adam P.S."/>
            <person name="McKay L.J."/>
            <person name="Chen L.X."/>
            <person name="Sierra-Garcia I.N."/>
            <person name="Sieber C.M."/>
            <person name="Letourneur Q."/>
            <person name="Ghozlane A."/>
            <person name="Andersen G.L."/>
            <person name="Li W.J."/>
            <person name="Hallam S.J."/>
            <person name="Muyzer G."/>
            <person name="de Oliveira V.M."/>
            <person name="Inskeep W.P."/>
            <person name="Banfield J.F."/>
            <person name="Gribaldo S."/>
        </authorList>
    </citation>
    <scope>NUCLEOTIDE SEQUENCE [LARGE SCALE GENOMIC DNA]</scope>
    <source>
        <strain evidence="5">Verst-YHS</strain>
    </source>
</reference>
<evidence type="ECO:0000313" key="5">
    <source>
        <dbReference type="EMBL" id="RZN56675.1"/>
    </source>
</evidence>
<organism evidence="6 8">
    <name type="scientific">Thermoproteota archaeon</name>
    <dbReference type="NCBI Taxonomy" id="2056631"/>
    <lineage>
        <taxon>Archaea</taxon>
        <taxon>Thermoproteota</taxon>
    </lineage>
</organism>
<dbReference type="GO" id="GO:1990904">
    <property type="term" value="C:ribonucleoprotein complex"/>
    <property type="evidence" value="ECO:0007669"/>
    <property type="project" value="UniProtKB-KW"/>
</dbReference>
<dbReference type="EMBL" id="QNVI01000067">
    <property type="protein sequence ID" value="TDA37628.1"/>
    <property type="molecule type" value="Genomic_DNA"/>
</dbReference>
<dbReference type="NCBIfam" id="NF002242">
    <property type="entry name" value="PRK01151.1"/>
    <property type="match status" value="1"/>
</dbReference>
<dbReference type="Pfam" id="PF00833">
    <property type="entry name" value="Ribosomal_S17e"/>
    <property type="match status" value="1"/>
</dbReference>
<evidence type="ECO:0000256" key="1">
    <source>
        <dbReference type="ARBA" id="ARBA00010444"/>
    </source>
</evidence>
<dbReference type="GO" id="GO:0003735">
    <property type="term" value="F:structural constituent of ribosome"/>
    <property type="evidence" value="ECO:0007669"/>
    <property type="project" value="InterPro"/>
</dbReference>
<dbReference type="SUPFAM" id="SSF116820">
    <property type="entry name" value="Rps17e-like"/>
    <property type="match status" value="1"/>
</dbReference>
<dbReference type="GO" id="GO:0005829">
    <property type="term" value="C:cytosol"/>
    <property type="evidence" value="ECO:0007669"/>
    <property type="project" value="UniProtKB-ARBA"/>
</dbReference>
<dbReference type="PANTHER" id="PTHR10732:SF0">
    <property type="entry name" value="40S RIBOSOMAL PROTEIN S17"/>
    <property type="match status" value="1"/>
</dbReference>
<dbReference type="AlphaFoldDB" id="A0A523B9K7"/>
<dbReference type="PROSITE" id="PS00712">
    <property type="entry name" value="RIBOSOMAL_S17E"/>
    <property type="match status" value="1"/>
</dbReference>
<dbReference type="InterPro" id="IPR018273">
    <property type="entry name" value="Ribosomal_eS17_CS"/>
</dbReference>
<keyword evidence="3 4" id="KW-0687">Ribonucleoprotein</keyword>
<reference evidence="6 8" key="1">
    <citation type="journal article" date="2019" name="Nat. Microbiol.">
        <title>Expanding anaerobic alkane metabolism in the domain of Archaea.</title>
        <authorList>
            <person name="Wang Y."/>
            <person name="Wegener G."/>
            <person name="Hou J."/>
            <person name="Wang F."/>
            <person name="Xiao X."/>
        </authorList>
    </citation>
    <scope>NUCLEOTIDE SEQUENCE [LARGE SCALE GENOMIC DNA]</scope>
    <source>
        <strain evidence="6">WYZ-LMO11</strain>
    </source>
</reference>
<accession>A0A523B9K7</accession>
<dbReference type="Proteomes" id="UP000316080">
    <property type="component" value="Unassembled WGS sequence"/>
</dbReference>
<comment type="similarity">
    <text evidence="1 4">Belongs to the eukaryotic ribosomal protein eS17 family.</text>
</comment>
<sequence>MGKVRVGKIKIVARKLVETYPNVFTTDFKTNKELVCKYSNIRSKHLRNRVAGYITRLLMAKKKLEEKRLEESKAA</sequence>
<dbReference type="GO" id="GO:0006412">
    <property type="term" value="P:translation"/>
    <property type="evidence" value="ECO:0007669"/>
    <property type="project" value="UniProtKB-UniRule"/>
</dbReference>
<evidence type="ECO:0000313" key="8">
    <source>
        <dbReference type="Proteomes" id="UP000317265"/>
    </source>
</evidence>
<evidence type="ECO:0000256" key="4">
    <source>
        <dbReference type="HAMAP-Rule" id="MF_00511"/>
    </source>
</evidence>
<protein>
    <recommendedName>
        <fullName evidence="4">Small ribosomal subunit protein eS17</fullName>
    </recommendedName>
</protein>
<evidence type="ECO:0000256" key="3">
    <source>
        <dbReference type="ARBA" id="ARBA00023274"/>
    </source>
</evidence>
<comment type="caution">
    <text evidence="6">The sequence shown here is derived from an EMBL/GenBank/DDBJ whole genome shotgun (WGS) entry which is preliminary data.</text>
</comment>
<dbReference type="Gene3D" id="1.10.60.20">
    <property type="entry name" value="Ribosomal protein S17e-like"/>
    <property type="match status" value="1"/>
</dbReference>